<dbReference type="GO" id="GO:0006753">
    <property type="term" value="P:nucleoside phosphate metabolic process"/>
    <property type="evidence" value="ECO:0007669"/>
    <property type="project" value="TreeGrafter"/>
</dbReference>
<protein>
    <recommendedName>
        <fullName evidence="4">ADP-ribose pyrophosphatase</fullName>
        <ecNumber evidence="3">3.6.1.13</ecNumber>
    </recommendedName>
    <alternativeName>
        <fullName evidence="9">ADP-ribose diphosphatase</fullName>
    </alternativeName>
    <alternativeName>
        <fullName evidence="11">ADP-ribose phosphohydrolase</fullName>
    </alternativeName>
    <alternativeName>
        <fullName evidence="10">Adenosine diphosphoribose pyrophosphatase</fullName>
    </alternativeName>
</protein>
<evidence type="ECO:0000259" key="16">
    <source>
        <dbReference type="PROSITE" id="PS51462"/>
    </source>
</evidence>
<comment type="cofactor">
    <cofactor evidence="1 13">
        <name>Mg(2+)</name>
        <dbReference type="ChEBI" id="CHEBI:18420"/>
    </cofactor>
</comment>
<feature type="binding site" evidence="13">
    <location>
        <position position="261"/>
    </location>
    <ligand>
        <name>Mg(2+)</name>
        <dbReference type="ChEBI" id="CHEBI:18420"/>
        <label>1</label>
    </ligand>
</feature>
<dbReference type="GO" id="GO:0047631">
    <property type="term" value="F:ADP-ribose diphosphatase activity"/>
    <property type="evidence" value="ECO:0007669"/>
    <property type="project" value="UniProtKB-EC"/>
</dbReference>
<dbReference type="PRINTS" id="PR00502">
    <property type="entry name" value="NUDIXFAMILY"/>
</dbReference>
<proteinExistence type="inferred from homology"/>
<dbReference type="InterPro" id="IPR015797">
    <property type="entry name" value="NUDIX_hydrolase-like_dom_sf"/>
</dbReference>
<dbReference type="GO" id="GO:0019693">
    <property type="term" value="P:ribose phosphate metabolic process"/>
    <property type="evidence" value="ECO:0007669"/>
    <property type="project" value="TreeGrafter"/>
</dbReference>
<evidence type="ECO:0000256" key="11">
    <source>
        <dbReference type="ARBA" id="ARBA00033056"/>
    </source>
</evidence>
<dbReference type="PANTHER" id="PTHR11839">
    <property type="entry name" value="UDP/ADP-SUGAR PYROPHOSPHATASE"/>
    <property type="match status" value="1"/>
</dbReference>
<name>A0A0P1HML5_9RHOB</name>
<evidence type="ECO:0000256" key="8">
    <source>
        <dbReference type="ARBA" id="ARBA00025164"/>
    </source>
</evidence>
<evidence type="ECO:0000256" key="13">
    <source>
        <dbReference type="PIRSR" id="PIRSR604385-2"/>
    </source>
</evidence>
<evidence type="ECO:0000256" key="14">
    <source>
        <dbReference type="PIRSR" id="PIRSR604385-3"/>
    </source>
</evidence>
<dbReference type="InterPro" id="IPR000086">
    <property type="entry name" value="NUDIX_hydrolase_dom"/>
</dbReference>
<dbReference type="PROSITE" id="PS00893">
    <property type="entry name" value="NUDIX_BOX"/>
    <property type="match status" value="1"/>
</dbReference>
<evidence type="ECO:0000256" key="3">
    <source>
        <dbReference type="ARBA" id="ARBA00012453"/>
    </source>
</evidence>
<dbReference type="Gene3D" id="3.10.490.10">
    <property type="entry name" value="Gamma-glutamyl cyclotransferase-like"/>
    <property type="match status" value="1"/>
</dbReference>
<gene>
    <name evidence="17" type="primary">nudF</name>
    <name evidence="17" type="ORF">PHA8399_02793</name>
</gene>
<dbReference type="GO" id="GO:0005829">
    <property type="term" value="C:cytosol"/>
    <property type="evidence" value="ECO:0007669"/>
    <property type="project" value="TreeGrafter"/>
</dbReference>
<evidence type="ECO:0000256" key="12">
    <source>
        <dbReference type="ARBA" id="ARBA00049546"/>
    </source>
</evidence>
<dbReference type="PROSITE" id="PS51462">
    <property type="entry name" value="NUDIX"/>
    <property type="match status" value="1"/>
</dbReference>
<dbReference type="PANTHER" id="PTHR11839:SF5">
    <property type="entry name" value="ADP-RIBOSE PYROPHOSPHATASE"/>
    <property type="match status" value="1"/>
</dbReference>
<comment type="similarity">
    <text evidence="2">Belongs to the Nudix hydrolase family. NudF subfamily.</text>
</comment>
<dbReference type="GO" id="GO:0019144">
    <property type="term" value="F:ADP-sugar diphosphatase activity"/>
    <property type="evidence" value="ECO:0007669"/>
    <property type="project" value="TreeGrafter"/>
</dbReference>
<feature type="binding site" evidence="13">
    <location>
        <position position="329"/>
    </location>
    <ligand>
        <name>Mg(2+)</name>
        <dbReference type="ChEBI" id="CHEBI:18420"/>
        <label>1</label>
    </ligand>
</feature>
<evidence type="ECO:0000256" key="10">
    <source>
        <dbReference type="ARBA" id="ARBA00030308"/>
    </source>
</evidence>
<evidence type="ECO:0000313" key="18">
    <source>
        <dbReference type="Proteomes" id="UP000051326"/>
    </source>
</evidence>
<dbReference type="SUPFAM" id="SSF110857">
    <property type="entry name" value="Gamma-glutamyl cyclotransferase-like"/>
    <property type="match status" value="1"/>
</dbReference>
<dbReference type="SUPFAM" id="SSF55811">
    <property type="entry name" value="Nudix"/>
    <property type="match status" value="1"/>
</dbReference>
<organism evidence="17 18">
    <name type="scientific">Leisingera aquaemixtae</name>
    <dbReference type="NCBI Taxonomy" id="1396826"/>
    <lineage>
        <taxon>Bacteria</taxon>
        <taxon>Pseudomonadati</taxon>
        <taxon>Pseudomonadota</taxon>
        <taxon>Alphaproteobacteria</taxon>
        <taxon>Rhodobacterales</taxon>
        <taxon>Roseobacteraceae</taxon>
        <taxon>Leisingera</taxon>
    </lineage>
</organism>
<comment type="function">
    <text evidence="8">Acts on ADP-mannose and ADP-glucose as well as ADP-ribose. Prevents glycogen biosynthesis. The reaction catalyzed by this enzyme is a limiting step of the gluconeogenic process.</text>
</comment>
<dbReference type="CDD" id="cd24155">
    <property type="entry name" value="NUDIX_ADPRase"/>
    <property type="match status" value="1"/>
</dbReference>
<dbReference type="EC" id="3.6.1.13" evidence="3"/>
<keyword evidence="5 13" id="KW-0479">Metal-binding</keyword>
<dbReference type="NCBIfam" id="TIGR00052">
    <property type="entry name" value="nudix-type nucleoside diphosphatase, YffH/AdpP family"/>
    <property type="match status" value="1"/>
</dbReference>
<dbReference type="EMBL" id="CYSR01000030">
    <property type="protein sequence ID" value="CUI00659.1"/>
    <property type="molecule type" value="Genomic_DNA"/>
</dbReference>
<dbReference type="Gene3D" id="3.90.79.10">
    <property type="entry name" value="Nucleoside Triphosphate Pyrophosphohydrolase"/>
    <property type="match status" value="1"/>
</dbReference>
<dbReference type="RefSeq" id="WP_058286722.1">
    <property type="nucleotide sequence ID" value="NZ_CYSR01000030.1"/>
</dbReference>
<evidence type="ECO:0000256" key="1">
    <source>
        <dbReference type="ARBA" id="ARBA00001946"/>
    </source>
</evidence>
<dbReference type="Pfam" id="PF06094">
    <property type="entry name" value="GGACT"/>
    <property type="match status" value="1"/>
</dbReference>
<dbReference type="Proteomes" id="UP000051326">
    <property type="component" value="Unassembled WGS sequence"/>
</dbReference>
<dbReference type="InterPro" id="IPR009288">
    <property type="entry name" value="AIG2-like_dom"/>
</dbReference>
<dbReference type="STRING" id="1396826.PHA8399_02793"/>
<dbReference type="InterPro" id="IPR004385">
    <property type="entry name" value="NDP_pyrophosphatase"/>
</dbReference>
<evidence type="ECO:0000256" key="2">
    <source>
        <dbReference type="ARBA" id="ARBA00007482"/>
    </source>
</evidence>
<dbReference type="InterPro" id="IPR020084">
    <property type="entry name" value="NUDIX_hydrolase_CS"/>
</dbReference>
<evidence type="ECO:0000256" key="7">
    <source>
        <dbReference type="ARBA" id="ARBA00022842"/>
    </source>
</evidence>
<sequence>MANLFFFGTLRHLPLLELVLGRSGEALNAQPAALPGHGVYQVAGQPFPAIEERAGATAAGILVQDLTPACLDALNFYEGGFGYALKPVTVQLEDGSTAPAEVYFPEPGLWQTAEPWDLAAWVEEWGALSLRAAEEVMAYHGRMSAEEVARCFPSVRRRAAAWLAAQARPGAPDRDLSRDVVVHSHTRAWLNFFAMEEMELQFRRYDGSMSPVMHRSAAMAGHAAVVLPYDPVRDQVLLVEQFRAPPFIMGEASPWMWEPVAGVIDPGETPEETAIREAQEEAGVTVERLEAVAQVYPSSGALAEFIHVFIGISDLSDVNGGGGVAGEGEDIRSKILSYEELMLGVDDQIYQDMPLVTAALWLSRHRERLRNARS</sequence>
<accession>A0A0P1HML5</accession>
<dbReference type="AlphaFoldDB" id="A0A0P1HML5"/>
<evidence type="ECO:0000313" key="17">
    <source>
        <dbReference type="EMBL" id="CUI00659.1"/>
    </source>
</evidence>
<dbReference type="Pfam" id="PF00293">
    <property type="entry name" value="NUDIX"/>
    <property type="match status" value="1"/>
</dbReference>
<keyword evidence="6 15" id="KW-0378">Hydrolase</keyword>
<feature type="short sequence motif" description="Nudix box" evidence="14">
    <location>
        <begin position="262"/>
        <end position="284"/>
    </location>
</feature>
<comment type="catalytic activity">
    <reaction evidence="12">
        <text>ADP-D-ribose + H2O = D-ribose 5-phosphate + AMP + 2 H(+)</text>
        <dbReference type="Rhea" id="RHEA:10412"/>
        <dbReference type="ChEBI" id="CHEBI:15377"/>
        <dbReference type="ChEBI" id="CHEBI:15378"/>
        <dbReference type="ChEBI" id="CHEBI:57967"/>
        <dbReference type="ChEBI" id="CHEBI:78346"/>
        <dbReference type="ChEBI" id="CHEBI:456215"/>
        <dbReference type="EC" id="3.6.1.13"/>
    </reaction>
</comment>
<keyword evidence="7 13" id="KW-0460">Magnesium</keyword>
<evidence type="ECO:0000256" key="15">
    <source>
        <dbReference type="RuleBase" id="RU003476"/>
    </source>
</evidence>
<evidence type="ECO:0000256" key="9">
    <source>
        <dbReference type="ARBA" id="ARBA00030162"/>
    </source>
</evidence>
<evidence type="ECO:0000256" key="5">
    <source>
        <dbReference type="ARBA" id="ARBA00022723"/>
    </source>
</evidence>
<evidence type="ECO:0000256" key="4">
    <source>
        <dbReference type="ARBA" id="ARBA00013297"/>
    </source>
</evidence>
<reference evidence="17 18" key="1">
    <citation type="submission" date="2015-09" db="EMBL/GenBank/DDBJ databases">
        <authorList>
            <consortium name="Swine Surveillance"/>
        </authorList>
    </citation>
    <scope>NUCLEOTIDE SEQUENCE [LARGE SCALE GENOMIC DNA]</scope>
    <source>
        <strain evidence="17 18">CECT 8399</strain>
    </source>
</reference>
<dbReference type="InterPro" id="IPR013024">
    <property type="entry name" value="GGCT-like"/>
</dbReference>
<feature type="binding site" evidence="13">
    <location>
        <position position="281"/>
    </location>
    <ligand>
        <name>Mg(2+)</name>
        <dbReference type="ChEBI" id="CHEBI:18420"/>
        <label>1</label>
    </ligand>
</feature>
<dbReference type="CDD" id="cd06661">
    <property type="entry name" value="GGCT_like"/>
    <property type="match status" value="1"/>
</dbReference>
<dbReference type="InterPro" id="IPR020476">
    <property type="entry name" value="Nudix_hydrolase"/>
</dbReference>
<dbReference type="InterPro" id="IPR036568">
    <property type="entry name" value="GGCT-like_sf"/>
</dbReference>
<feature type="binding site" evidence="13">
    <location>
        <position position="277"/>
    </location>
    <ligand>
        <name>Mg(2+)</name>
        <dbReference type="ChEBI" id="CHEBI:18420"/>
        <label>1</label>
    </ligand>
</feature>
<evidence type="ECO:0000256" key="6">
    <source>
        <dbReference type="ARBA" id="ARBA00022801"/>
    </source>
</evidence>
<feature type="domain" description="Nudix hydrolase" evidence="16">
    <location>
        <begin position="219"/>
        <end position="358"/>
    </location>
</feature>
<dbReference type="GO" id="GO:0046872">
    <property type="term" value="F:metal ion binding"/>
    <property type="evidence" value="ECO:0007669"/>
    <property type="project" value="UniProtKB-KW"/>
</dbReference>